<dbReference type="EMBL" id="JAMPJT010000001">
    <property type="protein sequence ID" value="MCV9877418.1"/>
    <property type="molecule type" value="Genomic_DNA"/>
</dbReference>
<reference evidence="7" key="1">
    <citation type="submission" date="2022-04" db="EMBL/GenBank/DDBJ databases">
        <title>Brenneria sp. isolated from walnut trees in Serbia.</title>
        <authorList>
            <person name="Gasic K."/>
            <person name="Zlatkovic N."/>
            <person name="Kuzmanovic N."/>
        </authorList>
    </citation>
    <scope>NUCLEOTIDE SEQUENCE</scope>
    <source>
        <strain evidence="8">KBI 423</strain>
        <strain evidence="7">KBI 447</strain>
    </source>
</reference>
<dbReference type="GO" id="GO:0008478">
    <property type="term" value="F:pyridoxal kinase activity"/>
    <property type="evidence" value="ECO:0007669"/>
    <property type="project" value="UniProtKB-EC"/>
</dbReference>
<evidence type="ECO:0000313" key="7">
    <source>
        <dbReference type="EMBL" id="MCV9877418.1"/>
    </source>
</evidence>
<dbReference type="PROSITE" id="PS51257">
    <property type="entry name" value="PROKAR_LIPOPROTEIN"/>
    <property type="match status" value="1"/>
</dbReference>
<proteinExistence type="predicted"/>
<gene>
    <name evidence="7" type="primary">pdxK</name>
    <name evidence="7" type="synonym">thiJ</name>
    <name evidence="7" type="ORF">NC803_00930</name>
    <name evidence="8" type="ORF">NC856_01815</name>
</gene>
<protein>
    <recommendedName>
        <fullName evidence="1">pyridoxal kinase</fullName>
        <ecNumber evidence="1">2.7.1.35</ecNumber>
    </recommendedName>
</protein>
<evidence type="ECO:0000313" key="8">
    <source>
        <dbReference type="EMBL" id="MCV9881016.1"/>
    </source>
</evidence>
<dbReference type="NCBIfam" id="NF006034">
    <property type="entry name" value="PRK08176.1"/>
    <property type="match status" value="1"/>
</dbReference>
<dbReference type="AlphaFoldDB" id="A0AA42C1I0"/>
<organism evidence="7 10">
    <name type="scientific">Brenneria izbisi</name>
    <dbReference type="NCBI Taxonomy" id="2939450"/>
    <lineage>
        <taxon>Bacteria</taxon>
        <taxon>Pseudomonadati</taxon>
        <taxon>Pseudomonadota</taxon>
        <taxon>Gammaproteobacteria</taxon>
        <taxon>Enterobacterales</taxon>
        <taxon>Pectobacteriaceae</taxon>
        <taxon>Brenneria</taxon>
    </lineage>
</organism>
<evidence type="ECO:0000256" key="3">
    <source>
        <dbReference type="ARBA" id="ARBA00022741"/>
    </source>
</evidence>
<evidence type="ECO:0000256" key="2">
    <source>
        <dbReference type="ARBA" id="ARBA00022679"/>
    </source>
</evidence>
<dbReference type="GO" id="GO:0005829">
    <property type="term" value="C:cytosol"/>
    <property type="evidence" value="ECO:0007669"/>
    <property type="project" value="TreeGrafter"/>
</dbReference>
<accession>A0AA42C1I0</accession>
<dbReference type="Proteomes" id="UP001165568">
    <property type="component" value="Unassembled WGS sequence"/>
</dbReference>
<dbReference type="InterPro" id="IPR004625">
    <property type="entry name" value="PyrdxlKinase"/>
</dbReference>
<dbReference type="PANTHER" id="PTHR10534">
    <property type="entry name" value="PYRIDOXAL KINASE"/>
    <property type="match status" value="1"/>
</dbReference>
<keyword evidence="3" id="KW-0547">Nucleotide-binding</keyword>
<dbReference type="Proteomes" id="UP001165569">
    <property type="component" value="Unassembled WGS sequence"/>
</dbReference>
<dbReference type="GO" id="GO:0008902">
    <property type="term" value="F:hydroxymethylpyrimidine kinase activity"/>
    <property type="evidence" value="ECO:0007669"/>
    <property type="project" value="TreeGrafter"/>
</dbReference>
<sequence length="286" mass="31352">MKYVPITPNPDHNGYSASPARYDVISIQSQVIYGCVGNSIAVPALMQHGLRVSFVPTVILSNTPHYPTCYGGKVPVEWFEGFLKGLLERDGLKHVSAIVIGYIGTPTLVQPLAQWLKTVRDINQNIQIILDPVMGDTDCGYYVSEEINEYYRQYLLPMATGLTPNAFELECLCGKTIHSAEDTVTAAKSLLQGNIEWVVVTSAAGTSDTKNIQVICVTRDDAVVINHARLPISPKGTGDLFCAELTAWLLKGYSLTEATERACRQVEQSVLKTQLEESEELCIAAI</sequence>
<evidence type="ECO:0000256" key="5">
    <source>
        <dbReference type="ARBA" id="ARBA00022840"/>
    </source>
</evidence>
<evidence type="ECO:0000256" key="1">
    <source>
        <dbReference type="ARBA" id="ARBA00012104"/>
    </source>
</evidence>
<comment type="caution">
    <text evidence="7">The sequence shown here is derived from an EMBL/GenBank/DDBJ whole genome shotgun (WGS) entry which is preliminary data.</text>
</comment>
<keyword evidence="9" id="KW-1185">Reference proteome</keyword>
<dbReference type="NCBIfam" id="TIGR00687">
    <property type="entry name" value="pyridox_kin"/>
    <property type="match status" value="1"/>
</dbReference>
<dbReference type="PANTHER" id="PTHR10534:SF15">
    <property type="entry name" value="PYRIDOXINE_PYRIDOXAL_PYRIDOXAMINE KINASE"/>
    <property type="match status" value="1"/>
</dbReference>
<evidence type="ECO:0000259" key="6">
    <source>
        <dbReference type="Pfam" id="PF08543"/>
    </source>
</evidence>
<feature type="domain" description="Pyridoxamine kinase/Phosphomethylpyrimidine kinase" evidence="6">
    <location>
        <begin position="94"/>
        <end position="271"/>
    </location>
</feature>
<name>A0AA42C1I0_9GAMM</name>
<evidence type="ECO:0000256" key="4">
    <source>
        <dbReference type="ARBA" id="ARBA00022777"/>
    </source>
</evidence>
<dbReference type="InterPro" id="IPR013749">
    <property type="entry name" value="PM/HMP-P_kinase-1"/>
</dbReference>
<keyword evidence="4 7" id="KW-0418">Kinase</keyword>
<evidence type="ECO:0000313" key="10">
    <source>
        <dbReference type="Proteomes" id="UP001165569"/>
    </source>
</evidence>
<dbReference type="EMBL" id="JAMPJU010000001">
    <property type="protein sequence ID" value="MCV9881016.1"/>
    <property type="molecule type" value="Genomic_DNA"/>
</dbReference>
<dbReference type="GO" id="GO:0009443">
    <property type="term" value="P:pyridoxal 5'-phosphate salvage"/>
    <property type="evidence" value="ECO:0007669"/>
    <property type="project" value="InterPro"/>
</dbReference>
<evidence type="ECO:0000313" key="9">
    <source>
        <dbReference type="Proteomes" id="UP001165568"/>
    </source>
</evidence>
<dbReference type="EC" id="2.7.1.35" evidence="1"/>
<keyword evidence="2 7" id="KW-0808">Transferase</keyword>
<dbReference type="RefSeq" id="WP_264088701.1">
    <property type="nucleotide sequence ID" value="NZ_JAMPJT010000001.1"/>
</dbReference>
<dbReference type="Pfam" id="PF08543">
    <property type="entry name" value="Phos_pyr_kin"/>
    <property type="match status" value="1"/>
</dbReference>
<dbReference type="InterPro" id="IPR029056">
    <property type="entry name" value="Ribokinase-like"/>
</dbReference>
<keyword evidence="5" id="KW-0067">ATP-binding</keyword>
<dbReference type="GO" id="GO:0005524">
    <property type="term" value="F:ATP binding"/>
    <property type="evidence" value="ECO:0007669"/>
    <property type="project" value="UniProtKB-KW"/>
</dbReference>
<dbReference type="CDD" id="cd01173">
    <property type="entry name" value="pyridoxal_pyridoxamine_kinase"/>
    <property type="match status" value="1"/>
</dbReference>
<dbReference type="Gene3D" id="3.40.1190.20">
    <property type="match status" value="1"/>
</dbReference>
<dbReference type="SUPFAM" id="SSF53613">
    <property type="entry name" value="Ribokinase-like"/>
    <property type="match status" value="1"/>
</dbReference>